<keyword evidence="2" id="KW-0378">Hydrolase</keyword>
<dbReference type="SUPFAM" id="SSF53474">
    <property type="entry name" value="alpha/beta-Hydrolases"/>
    <property type="match status" value="1"/>
</dbReference>
<evidence type="ECO:0000313" key="3">
    <source>
        <dbReference type="Proteomes" id="UP000461670"/>
    </source>
</evidence>
<proteinExistence type="predicted"/>
<sequence length="241" mass="26573">MSSTLPQLILLPGLAGNADLWRETLAVLPAKWRATVGTAHQRHATLPEMAATLLAEHPGEVVLCGTSMGGMLAIEAWRQAPERIRGLALLGSSARPDTPSLIKLRENAIQRFAQGELREVITGNVPFAFDESRLNDAKLTTRYVEQVVGEGADQLIRQNRAVMARVNSRPDLPHIQCPALILCGENDQLTPLDHSQEMARAIPHAQLHVLPRCGHMLTLEQPLLVGGLLLEWLKRLEKELR</sequence>
<evidence type="ECO:0000259" key="1">
    <source>
        <dbReference type="Pfam" id="PF12697"/>
    </source>
</evidence>
<dbReference type="Gene3D" id="3.40.50.1820">
    <property type="entry name" value="alpha/beta hydrolase"/>
    <property type="match status" value="1"/>
</dbReference>
<dbReference type="InterPro" id="IPR000073">
    <property type="entry name" value="AB_hydrolase_1"/>
</dbReference>
<dbReference type="Proteomes" id="UP000461670">
    <property type="component" value="Unassembled WGS sequence"/>
</dbReference>
<comment type="caution">
    <text evidence="2">The sequence shown here is derived from an EMBL/GenBank/DDBJ whole genome shotgun (WGS) entry which is preliminary data.</text>
</comment>
<reference evidence="3" key="1">
    <citation type="journal article" date="2020" name="MBio">
        <title>Horizontal gene transfer to a defensive symbiont with a reduced genome amongst a multipartite beetle microbiome.</title>
        <authorList>
            <person name="Waterworth S.C."/>
            <person name="Florez L.V."/>
            <person name="Rees E.R."/>
            <person name="Hertweck C."/>
            <person name="Kaltenpoth M."/>
            <person name="Kwan J.C."/>
        </authorList>
    </citation>
    <scope>NUCLEOTIDE SEQUENCE [LARGE SCALE GENOMIC DNA]</scope>
</reference>
<dbReference type="PANTHER" id="PTHR43689:SF8">
    <property type="entry name" value="ALPHA_BETA-HYDROLASES SUPERFAMILY PROTEIN"/>
    <property type="match status" value="1"/>
</dbReference>
<dbReference type="InterPro" id="IPR029058">
    <property type="entry name" value="AB_hydrolase_fold"/>
</dbReference>
<feature type="domain" description="AB hydrolase-1" evidence="1">
    <location>
        <begin position="8"/>
        <end position="222"/>
    </location>
</feature>
<evidence type="ECO:0000313" key="2">
    <source>
        <dbReference type="EMBL" id="KAF1021541.1"/>
    </source>
</evidence>
<dbReference type="GO" id="GO:0016787">
    <property type="term" value="F:hydrolase activity"/>
    <property type="evidence" value="ECO:0007669"/>
    <property type="project" value="UniProtKB-KW"/>
</dbReference>
<dbReference type="Pfam" id="PF12697">
    <property type="entry name" value="Abhydrolase_6"/>
    <property type="match status" value="1"/>
</dbReference>
<name>A0A7V8FPA9_9BURK</name>
<dbReference type="AlphaFoldDB" id="A0A7V8FPA9"/>
<organism evidence="2 3">
    <name type="scientific">Paracidovorax wautersii</name>
    <dbReference type="NCBI Taxonomy" id="1177982"/>
    <lineage>
        <taxon>Bacteria</taxon>
        <taxon>Pseudomonadati</taxon>
        <taxon>Pseudomonadota</taxon>
        <taxon>Betaproteobacteria</taxon>
        <taxon>Burkholderiales</taxon>
        <taxon>Comamonadaceae</taxon>
        <taxon>Paracidovorax</taxon>
    </lineage>
</organism>
<protein>
    <submittedName>
        <fullName evidence="2">2-hydroxy-6-oxononadienedioate/2-hydroxy-6-oxononatrienedioate hydrolase</fullName>
    </submittedName>
</protein>
<accession>A0A7V8FPA9</accession>
<dbReference type="EMBL" id="WNDQ01000020">
    <property type="protein sequence ID" value="KAF1021541.1"/>
    <property type="molecule type" value="Genomic_DNA"/>
</dbReference>
<gene>
    <name evidence="2" type="primary">mhpC</name>
    <name evidence="2" type="ORF">GAK30_01760</name>
</gene>
<dbReference type="PRINTS" id="PR00111">
    <property type="entry name" value="ABHYDROLASE"/>
</dbReference>
<dbReference type="PANTHER" id="PTHR43689">
    <property type="entry name" value="HYDROLASE"/>
    <property type="match status" value="1"/>
</dbReference>